<keyword evidence="2" id="KW-1185">Reference proteome</keyword>
<comment type="caution">
    <text evidence="1">The sequence shown here is derived from an EMBL/GenBank/DDBJ whole genome shotgun (WGS) entry which is preliminary data.</text>
</comment>
<reference evidence="1 2" key="1">
    <citation type="journal article" date="2015" name="Genome Announc.">
        <title>Expanding the biotechnology potential of lactobacilli through comparative genomics of 213 strains and associated genera.</title>
        <authorList>
            <person name="Sun Z."/>
            <person name="Harris H.M."/>
            <person name="McCann A."/>
            <person name="Guo C."/>
            <person name="Argimon S."/>
            <person name="Zhang W."/>
            <person name="Yang X."/>
            <person name="Jeffery I.B."/>
            <person name="Cooney J.C."/>
            <person name="Kagawa T.F."/>
            <person name="Liu W."/>
            <person name="Song Y."/>
            <person name="Salvetti E."/>
            <person name="Wrobel A."/>
            <person name="Rasinkangas P."/>
            <person name="Parkhill J."/>
            <person name="Rea M.C."/>
            <person name="O'Sullivan O."/>
            <person name="Ritari J."/>
            <person name="Douillard F.P."/>
            <person name="Paul Ross R."/>
            <person name="Yang R."/>
            <person name="Briner A.E."/>
            <person name="Felis G.E."/>
            <person name="de Vos W.M."/>
            <person name="Barrangou R."/>
            <person name="Klaenhammer T.R."/>
            <person name="Caufield P.W."/>
            <person name="Cui Y."/>
            <person name="Zhang H."/>
            <person name="O'Toole P.W."/>
        </authorList>
    </citation>
    <scope>NUCLEOTIDE SEQUENCE [LARGE SCALE GENOMIC DNA]</scope>
    <source>
        <strain evidence="1 2">DSM 6629</strain>
    </source>
</reference>
<accession>A0ABR5PTW5</accession>
<gene>
    <name evidence="1" type="ORF">FC44_GL001461</name>
</gene>
<dbReference type="GeneID" id="75116128"/>
<protein>
    <submittedName>
        <fullName evidence="1">Uncharacterized protein</fullName>
    </submittedName>
</protein>
<dbReference type="RefSeq" id="WP_057809301.1">
    <property type="nucleotide sequence ID" value="NZ_AZGN01000005.1"/>
</dbReference>
<proteinExistence type="predicted"/>
<organism evidence="1 2">
    <name type="scientific">Lactobacillus intestinalis DSM 6629</name>
    <dbReference type="NCBI Taxonomy" id="1423761"/>
    <lineage>
        <taxon>Bacteria</taxon>
        <taxon>Bacillati</taxon>
        <taxon>Bacillota</taxon>
        <taxon>Bacilli</taxon>
        <taxon>Lactobacillales</taxon>
        <taxon>Lactobacillaceae</taxon>
        <taxon>Lactobacillus</taxon>
    </lineage>
</organism>
<sequence length="67" mass="6696">MERLNDKELKSVLGGKKKPKFNAGKCFVGTAGSALAGARGLSGFGWQGAVAGAVLSGGLGAWNNCKG</sequence>
<evidence type="ECO:0000313" key="1">
    <source>
        <dbReference type="EMBL" id="KRM34373.1"/>
    </source>
</evidence>
<evidence type="ECO:0000313" key="2">
    <source>
        <dbReference type="Proteomes" id="UP000051735"/>
    </source>
</evidence>
<dbReference type="Proteomes" id="UP000051735">
    <property type="component" value="Unassembled WGS sequence"/>
</dbReference>
<name>A0ABR5PTW5_9LACO</name>
<dbReference type="EMBL" id="AZGN01000005">
    <property type="protein sequence ID" value="KRM34373.1"/>
    <property type="molecule type" value="Genomic_DNA"/>
</dbReference>